<evidence type="ECO:0000313" key="3">
    <source>
        <dbReference type="EMBL" id="SIP96575.1"/>
    </source>
</evidence>
<keyword evidence="1" id="KW-1133">Transmembrane helix</keyword>
<keyword evidence="1" id="KW-0472">Membrane</keyword>
<keyword evidence="4" id="KW-1185">Reference proteome</keyword>
<feature type="domain" description="DUF5979" evidence="2">
    <location>
        <begin position="2282"/>
        <end position="2394"/>
    </location>
</feature>
<dbReference type="Pfam" id="PF19407">
    <property type="entry name" value="DUF5979"/>
    <property type="match status" value="5"/>
</dbReference>
<organism evidence="3 4">
    <name type="scientific">Cellulosimicrobium aquatile</name>
    <dbReference type="NCBI Taxonomy" id="1612203"/>
    <lineage>
        <taxon>Bacteria</taxon>
        <taxon>Bacillati</taxon>
        <taxon>Actinomycetota</taxon>
        <taxon>Actinomycetes</taxon>
        <taxon>Micrococcales</taxon>
        <taxon>Promicromonosporaceae</taxon>
        <taxon>Cellulosimicrobium</taxon>
    </lineage>
</organism>
<dbReference type="InterPro" id="IPR046022">
    <property type="entry name" value="DUF5979"/>
</dbReference>
<evidence type="ECO:0000259" key="2">
    <source>
        <dbReference type="Pfam" id="PF19407"/>
    </source>
</evidence>
<sequence>MWTSWTRAQIAGRALDHRTKDALVHHGTRRLGTRRHDRRRHTWRRLWAAALAVALAAPLALAGAATATAADGDPQYLEVSKRVDRQNLSPGDVFTYSVGVTCSETTCVGALLTDALPAELAGYELQAVRTTTGPVHEVSWTEAGQPVGRPAVVGAATAVHVAFRDETPAGVGLTPGATFTLTLTLQVPDDARPGETDIVNTATTTAANSAPDSASATVHLSVPVETGVDLAKSWAPAARTFEAGAPSTVTLTATNTSNVPVGTLVVTEPQASADGAGALDATNPFTLADLTALAADPLPEGATSVQVDAYVRSDAGSWSWVTGTPAPGATLPAGVDPTAVGGLRLTYAGEIVPGATATARLDLTQRATDRDGADLSAATHVVDNVATATATAEGRDPVTATATAQHRVTPASVGVDVVKDLTPDRISAGETATATITATSTSDVPVRTLTVTDRDYFTGGVVLGGFSTFSWPEGAESADVVLHRADGSTTTVILAPGETPDVPGTDVTGFAVTFTGAIAPRAAATLVLDVVTTEDAAGDAASRATRNTASAEVVAPNGQTATDEASDTLELVRPAIDATLDKTVRPGTAVEPGARVVAGLAARVVGTSEYVSPRTFVVEDVWAGGAGEFWDAFDLAGVAPTQVPSGASLTVEAIGPDGSALRVAAFPAQEGPFLAELTADDLAAALPAGVSPSDLTGVRFVLESATGLPVDTSFTPYVVMQARGTLRSGGDVTARPDEPTAFLNTATVRAEGVTRGGTTLTDDAEDTATARVVTREGTGPVGIDKSWLQSTVPSQSGEQRSTALDWRVREGFSSVAISDPAGDPADVAGTVFDAFDLVRVAPVDASDVPFSTGWYLRYDTVTAVELFVDGTWTAVAPPAGGWVQDGRFVGHTLTGEQRATATGVRLVLAEDVAAREAARQPGATLDPYAPRPGTGVAASSSDRRFVLDWQVRSTTRSTGAWVTQESALNADVAGSVVNTASVEAVPAAGGDPVRDTDSATVSLVDHTPGVAVTKSVTPTQAVHVSREGSDAPQPTATFTIQARSTSVSRASFVRITDPAACSETASGVAGCEVPGTAEAAVGDPFTADVDWLAPDGAASAFDRYDVTGVRVDASLPHEVDLAASTAWVLRRTADGEHASERTAVADLVTWGPERLADVVGVSVTFQGSDPAVTGGTISAANRLTLTLDTVLRTHVRSTGEPIALRAGQTTEVPNRAFAQSSDPVLAPGTATGDLDDVRVVLTGGDIDVAPTKSVSPAALTEPSRRTPVTVTLGASSGTRPVSTLAPATVWLRDDVASSPEFWDTFSFTGLGALTAPHGADRVAVDVYGPFGTDGALAWAQGAPAAVDAPVVPVGAEAYPDVQGVRITFSRADGGFFSPDVPAPAWDARAAFTVVLRDTSRSSGDPVVLDGSVDNTVTVRSERLDGEASAERSTSATVSLSPGTRELAVRKVANEGSRTVSVGAAVPWDLSFTNTGTGYLTLTELRDTLPTTLVHPGDPAPSYATSEGGLLSTDVSLAVDGRDLVLTWPEDGRVMAPGETFRVRLFLELQPGLASGQRATNQMTVRTDEALDTCSGLDGAATTPAWGSDPRTCGTTDFVAPVDGPNLYSVKGVRGAVDGATNPSAPGTACRPTLEAADGSWYRTPCVANSVVGGTDDWVLHVVNAGTTPVEEMVLFEQLPTAGDRMLLTGASRGSTYRPVLTGKPGLTAPDGTTAVVEVTTSPDVCAGTWRDLTTQAVCEQNGETWAPADDATDWSAVTGLRVSLDFRTTASGRLDSGEVVDVTYSTVNRMASDATPGGIAPVAPSGPDVAWNQFGVKWRYTGETTFERFAPSQVGVALPTGALRVDKQVTGDAAGYAPGAYPVDVVCTVDGVTLDLGDAARLSLTVEGGLTARVDGLPVGAECTVSEGGALGEHGETTRTGSPATVAVDVATSPESDVPATQVVTVGNDYAFSGLSVTKQVDTEATQEELGPFDFTLVCTAATGAPVTFDAAGSTELRFTIGAGETFTAPEGTIPARATCVVTETTTDAPQRVVVTGDGVTDHGNGSADVLVGTTPAEVVVHNGYDAGVVRVAKEVDGAGAAAYGVGPFGFDIVCTRDGRTVLEESFDLGAGGSRTFGTFVAGTECVVEETTAGGATRSTLAPADGRVVVDGPAEAGTVPEAVVTATNTFDVADLEVVKSVEGAGAELWGAGPFEAQAVCTWDVDGETRTLALPAEGRLALTAAGGYRAALRDLPAGAGCVVTETRTSGANATAISADGAVVVGGDEPAVVTLTNTFDVASLDVTKRVEGATDAPGAEGPFTVRLACTREVDGESVALDVPGGGVRHLGADETVTYADLPLDASCAVEESATGGAAATQVAVTTPGEPGTTVDGASADLTVRPGAAVVVTNTFDAPAGTPGGTTDGAGNGLATTGARLGAVAALALLLALGGAALVVTRRRRGPVA</sequence>
<protein>
    <recommendedName>
        <fullName evidence="2">DUF5979 domain-containing protein</fullName>
    </recommendedName>
</protein>
<accession>A0A1N6NWU0</accession>
<feature type="domain" description="DUF5979" evidence="2">
    <location>
        <begin position="1955"/>
        <end position="2066"/>
    </location>
</feature>
<proteinExistence type="predicted"/>
<gene>
    <name evidence="3" type="ORF">SAMN05518682_0785</name>
</gene>
<dbReference type="EMBL" id="FTMI01000001">
    <property type="protein sequence ID" value="SIP96575.1"/>
    <property type="molecule type" value="Genomic_DNA"/>
</dbReference>
<reference evidence="4" key="1">
    <citation type="submission" date="2017-01" db="EMBL/GenBank/DDBJ databases">
        <authorList>
            <person name="Varghese N."/>
            <person name="Submissions S."/>
        </authorList>
    </citation>
    <scope>NUCLEOTIDE SEQUENCE [LARGE SCALE GENOMIC DNA]</scope>
    <source>
        <strain evidence="4">3bp</strain>
    </source>
</reference>
<evidence type="ECO:0000313" key="4">
    <source>
        <dbReference type="Proteomes" id="UP000186235"/>
    </source>
</evidence>
<name>A0A1N6NWU0_9MICO</name>
<dbReference type="Proteomes" id="UP000186235">
    <property type="component" value="Unassembled WGS sequence"/>
</dbReference>
<keyword evidence="1" id="KW-0812">Transmembrane</keyword>
<dbReference type="RefSeq" id="WP_076403928.1">
    <property type="nucleotide sequence ID" value="NZ_FTMI01000001.1"/>
</dbReference>
<feature type="domain" description="DUF5979" evidence="2">
    <location>
        <begin position="2175"/>
        <end position="2278"/>
    </location>
</feature>
<evidence type="ECO:0000256" key="1">
    <source>
        <dbReference type="SAM" id="Phobius"/>
    </source>
</evidence>
<feature type="domain" description="DUF5979" evidence="2">
    <location>
        <begin position="1843"/>
        <end position="1950"/>
    </location>
</feature>
<dbReference type="Gene3D" id="2.60.40.1140">
    <property type="entry name" value="Collagen-binding surface protein Cna, B-type domain"/>
    <property type="match status" value="1"/>
</dbReference>
<feature type="transmembrane region" description="Helical" evidence="1">
    <location>
        <begin position="2418"/>
        <end position="2437"/>
    </location>
</feature>
<feature type="domain" description="DUF5979" evidence="2">
    <location>
        <begin position="2070"/>
        <end position="2171"/>
    </location>
</feature>